<accession>A0A6J5LS90</accession>
<dbReference type="EMBL" id="LR796332">
    <property type="protein sequence ID" value="CAB4137248.1"/>
    <property type="molecule type" value="Genomic_DNA"/>
</dbReference>
<gene>
    <name evidence="1" type="ORF">UFOVP323_11</name>
</gene>
<organism evidence="1">
    <name type="scientific">uncultured Caudovirales phage</name>
    <dbReference type="NCBI Taxonomy" id="2100421"/>
    <lineage>
        <taxon>Viruses</taxon>
        <taxon>Duplodnaviria</taxon>
        <taxon>Heunggongvirae</taxon>
        <taxon>Uroviricota</taxon>
        <taxon>Caudoviricetes</taxon>
        <taxon>Peduoviridae</taxon>
        <taxon>Maltschvirus</taxon>
        <taxon>Maltschvirus maltsch</taxon>
    </lineage>
</organism>
<reference evidence="1" key="1">
    <citation type="submission" date="2020-04" db="EMBL/GenBank/DDBJ databases">
        <authorList>
            <person name="Chiriac C."/>
            <person name="Salcher M."/>
            <person name="Ghai R."/>
            <person name="Kavagutti S V."/>
        </authorList>
    </citation>
    <scope>NUCLEOTIDE SEQUENCE</scope>
</reference>
<name>A0A6J5LS90_9CAUD</name>
<protein>
    <submittedName>
        <fullName evidence="1">Uncharacterized protein</fullName>
    </submittedName>
</protein>
<sequence>MVGQLTIDQVESLSGKTYSNGCYYNPIQDKNDNWVISTEEIDQTTDPEFLWIKSISLIHFEGKVWNFPLTD</sequence>
<proteinExistence type="predicted"/>
<evidence type="ECO:0000313" key="1">
    <source>
        <dbReference type="EMBL" id="CAB4137248.1"/>
    </source>
</evidence>